<keyword evidence="4 6" id="KW-1015">Disulfide bond</keyword>
<accession>A0A9Q1HGK4</accession>
<keyword evidence="3" id="KW-0964">Secreted</keyword>
<dbReference type="PANTHER" id="PTHR10504">
    <property type="entry name" value="BACTERICIDAL PERMEABILITY-INCREASING BPI PROTEIN-RELATED"/>
    <property type="match status" value="1"/>
</dbReference>
<dbReference type="Pfam" id="PF02886">
    <property type="entry name" value="LBP_BPI_CETP_C"/>
    <property type="match status" value="1"/>
</dbReference>
<feature type="domain" description="Lipid-binding serum glycoprotein N-terminal" evidence="9">
    <location>
        <begin position="27"/>
        <end position="254"/>
    </location>
</feature>
<dbReference type="Proteomes" id="UP001152320">
    <property type="component" value="Chromosome 3"/>
</dbReference>
<dbReference type="Gene3D" id="3.15.10.10">
    <property type="entry name" value="Bactericidal permeability-increasing protein, domain 1"/>
    <property type="match status" value="1"/>
</dbReference>
<feature type="compositionally biased region" description="Polar residues" evidence="7">
    <location>
        <begin position="490"/>
        <end position="513"/>
    </location>
</feature>
<proteinExistence type="inferred from homology"/>
<feature type="chain" id="PRO_5040243397" evidence="8">
    <location>
        <begin position="20"/>
        <end position="526"/>
    </location>
</feature>
<dbReference type="CDD" id="cd00025">
    <property type="entry name" value="BPI1"/>
    <property type="match status" value="1"/>
</dbReference>
<dbReference type="InterPro" id="IPR017942">
    <property type="entry name" value="Lipid-bd_serum_glycop_N"/>
</dbReference>
<dbReference type="SUPFAM" id="SSF55394">
    <property type="entry name" value="Bactericidal permeability-increasing protein, BPI"/>
    <property type="match status" value="2"/>
</dbReference>
<dbReference type="GO" id="GO:0008289">
    <property type="term" value="F:lipid binding"/>
    <property type="evidence" value="ECO:0007669"/>
    <property type="project" value="InterPro"/>
</dbReference>
<dbReference type="PANTHER" id="PTHR10504:SF131">
    <property type="entry name" value="BPI2 DOMAIN-CONTAINING PROTEIN"/>
    <property type="match status" value="1"/>
</dbReference>
<comment type="subcellular location">
    <subcellularLocation>
        <location evidence="1">Secreted</location>
    </subcellularLocation>
</comment>
<dbReference type="InterPro" id="IPR017943">
    <property type="entry name" value="Bactericidal_perm-incr_a/b_dom"/>
</dbReference>
<gene>
    <name evidence="11" type="ORF">HOLleu_08778</name>
</gene>
<dbReference type="EMBL" id="JAIZAY010000003">
    <property type="protein sequence ID" value="KAJ8045719.1"/>
    <property type="molecule type" value="Genomic_DNA"/>
</dbReference>
<dbReference type="Gene3D" id="3.15.20.10">
    <property type="entry name" value="Bactericidal permeability-increasing protein, domain 2"/>
    <property type="match status" value="1"/>
</dbReference>
<reference evidence="11" key="1">
    <citation type="submission" date="2021-10" db="EMBL/GenBank/DDBJ databases">
        <title>Tropical sea cucumber genome reveals ecological adaptation and Cuvierian tubules defense mechanism.</title>
        <authorList>
            <person name="Chen T."/>
        </authorList>
    </citation>
    <scope>NUCLEOTIDE SEQUENCE</scope>
    <source>
        <strain evidence="11">Nanhai2018</strain>
        <tissue evidence="11">Muscle</tissue>
    </source>
</reference>
<keyword evidence="12" id="KW-1185">Reference proteome</keyword>
<dbReference type="SMART" id="SM00328">
    <property type="entry name" value="BPI1"/>
    <property type="match status" value="1"/>
</dbReference>
<dbReference type="InterPro" id="IPR032942">
    <property type="entry name" value="BPI/LBP/Plunc"/>
</dbReference>
<dbReference type="FunFam" id="3.15.20.10:FF:000001">
    <property type="entry name" value="Phospholipid transfer protein"/>
    <property type="match status" value="1"/>
</dbReference>
<evidence type="ECO:0000256" key="2">
    <source>
        <dbReference type="ARBA" id="ARBA00007292"/>
    </source>
</evidence>
<dbReference type="AlphaFoldDB" id="A0A9Q1HGK4"/>
<evidence type="ECO:0000313" key="12">
    <source>
        <dbReference type="Proteomes" id="UP001152320"/>
    </source>
</evidence>
<feature type="region of interest" description="Disordered" evidence="7">
    <location>
        <begin position="490"/>
        <end position="526"/>
    </location>
</feature>
<feature type="domain" description="Lipid-binding serum glycoprotein C-terminal" evidence="10">
    <location>
        <begin position="269"/>
        <end position="474"/>
    </location>
</feature>
<organism evidence="11 12">
    <name type="scientific">Holothuria leucospilota</name>
    <name type="common">Black long sea cucumber</name>
    <name type="synonym">Mertensiothuria leucospilota</name>
    <dbReference type="NCBI Taxonomy" id="206669"/>
    <lineage>
        <taxon>Eukaryota</taxon>
        <taxon>Metazoa</taxon>
        <taxon>Echinodermata</taxon>
        <taxon>Eleutherozoa</taxon>
        <taxon>Echinozoa</taxon>
        <taxon>Holothuroidea</taxon>
        <taxon>Aspidochirotacea</taxon>
        <taxon>Aspidochirotida</taxon>
        <taxon>Holothuriidae</taxon>
        <taxon>Holothuria</taxon>
    </lineage>
</organism>
<evidence type="ECO:0000256" key="6">
    <source>
        <dbReference type="PIRSR" id="PIRSR002417-50"/>
    </source>
</evidence>
<evidence type="ECO:0000259" key="10">
    <source>
        <dbReference type="SMART" id="SM00329"/>
    </source>
</evidence>
<evidence type="ECO:0000256" key="8">
    <source>
        <dbReference type="SAM" id="SignalP"/>
    </source>
</evidence>
<comment type="similarity">
    <text evidence="2">Belongs to the BPI/LBP/Plunc superfamily. BPI/LBP family.</text>
</comment>
<dbReference type="PIRSF" id="PIRSF002417">
    <property type="entry name" value="Lipid_binding_protein"/>
    <property type="match status" value="1"/>
</dbReference>
<dbReference type="SMART" id="SM00329">
    <property type="entry name" value="BPI2"/>
    <property type="match status" value="1"/>
</dbReference>
<dbReference type="FunFam" id="3.15.10.10:FF:000001">
    <property type="entry name" value="phospholipid transfer protein-like"/>
    <property type="match status" value="1"/>
</dbReference>
<evidence type="ECO:0000256" key="5">
    <source>
        <dbReference type="ARBA" id="ARBA00023180"/>
    </source>
</evidence>
<dbReference type="OrthoDB" id="10255543at2759"/>
<evidence type="ECO:0000256" key="3">
    <source>
        <dbReference type="ARBA" id="ARBA00022525"/>
    </source>
</evidence>
<keyword evidence="5" id="KW-0325">Glycoprotein</keyword>
<dbReference type="InterPro" id="IPR030675">
    <property type="entry name" value="BPI/LBP"/>
</dbReference>
<evidence type="ECO:0000256" key="4">
    <source>
        <dbReference type="ARBA" id="ARBA00023157"/>
    </source>
</evidence>
<dbReference type="GO" id="GO:0005615">
    <property type="term" value="C:extracellular space"/>
    <property type="evidence" value="ECO:0007669"/>
    <property type="project" value="InterPro"/>
</dbReference>
<name>A0A9Q1HGK4_HOLLE</name>
<dbReference type="Pfam" id="PF01273">
    <property type="entry name" value="LBP_BPI_CETP"/>
    <property type="match status" value="1"/>
</dbReference>
<protein>
    <submittedName>
        <fullName evidence="11">Bactericidal permeability-increasing protein</fullName>
    </submittedName>
</protein>
<keyword evidence="8" id="KW-0732">Signal</keyword>
<evidence type="ECO:0000259" key="9">
    <source>
        <dbReference type="SMART" id="SM00328"/>
    </source>
</evidence>
<evidence type="ECO:0000256" key="7">
    <source>
        <dbReference type="SAM" id="MobiDB-lite"/>
    </source>
</evidence>
<evidence type="ECO:0000313" key="11">
    <source>
        <dbReference type="EMBL" id="KAJ8045719.1"/>
    </source>
</evidence>
<feature type="signal peptide" evidence="8">
    <location>
        <begin position="1"/>
        <end position="19"/>
    </location>
</feature>
<evidence type="ECO:0000256" key="1">
    <source>
        <dbReference type="ARBA" id="ARBA00004613"/>
    </source>
</evidence>
<dbReference type="InterPro" id="IPR001124">
    <property type="entry name" value="Lipid-bd_serum_glycop_C"/>
</dbReference>
<sequence>MSTTAFFTIFALFTGCICALQPGFKARITPKGLRFLSELGIRELKEEISKIKIPDYSGSHHIKIIGTVDYSLTNMHVTSFNIPSASITTKANIGVTISAGGLSAAMHGDWQYRIHDIFHIHDHGSFDVSFSSVSISLTVRIGMDSTGRPTVRSQDSDCNFYVGDAHVRFHGGKSWLYNLFHRKIESKLKSSLNSKICEVVVNLVNTKLAEQVSTLKTVISISGTAEIDYSLLSPPIFNSSLTTSHKGEVYQIGHHTEAPFRIPIIPRDDDMSRMVLMWMTDFVPNSAGYVLHTTGFFQYNVTQDKIPSDIKVSLNTSDFAVQFAIPQIAKLYPNRMMQVNLNTTSPPKLSITSDKVGANVNGDITAYIIQPNKSLTYLFTLGATLNVSASIGFRKADLTWNSSYVSADLKLLHTAIDDFKIDSLRSVVQLVCRVYIIPEINKRGEKGVPVPSFRDYAFVNPVVEQKEGLLKIGTDIRYQKNWLLDPYEESSTPSYNAQNEGTYSTESSLQGEESSVMPLDWENSAA</sequence>
<comment type="caution">
    <text evidence="11">The sequence shown here is derived from an EMBL/GenBank/DDBJ whole genome shotgun (WGS) entry which is preliminary data.</text>
</comment>
<feature type="disulfide bond" evidence="6">
    <location>
        <begin position="158"/>
        <end position="197"/>
    </location>
</feature>